<feature type="domain" description="Hydantoinase B/oxoprolinase" evidence="1">
    <location>
        <begin position="43"/>
        <end position="140"/>
    </location>
</feature>
<proteinExistence type="predicted"/>
<keyword evidence="3" id="KW-1185">Reference proteome</keyword>
<accession>A0A7I9V4G6</accession>
<dbReference type="AlphaFoldDB" id="A0A7I9V4G6"/>
<dbReference type="Pfam" id="PF02538">
    <property type="entry name" value="Hydantoinase_B"/>
    <property type="match status" value="1"/>
</dbReference>
<evidence type="ECO:0000313" key="3">
    <source>
        <dbReference type="Proteomes" id="UP000444960"/>
    </source>
</evidence>
<dbReference type="InterPro" id="IPR003692">
    <property type="entry name" value="Hydantoinase_B"/>
</dbReference>
<evidence type="ECO:0000259" key="1">
    <source>
        <dbReference type="Pfam" id="PF02538"/>
    </source>
</evidence>
<sequence>MTAPIPGSEVFSSRPVDPEALSRAVGAKVPLHTVTQEQIDAVDPLTYEVIRHRLWSVTDEMGEALKRMSGSPIVTDANDFDFAVSDEVGQEVQVGLYNTMLVGAVDLAIYWTLQNRSDNPGIVEGDMFLCNDPWVGGGLH</sequence>
<organism evidence="2 3">
    <name type="scientific">Gordonia spumicola</name>
    <dbReference type="NCBI Taxonomy" id="589161"/>
    <lineage>
        <taxon>Bacteria</taxon>
        <taxon>Bacillati</taxon>
        <taxon>Actinomycetota</taxon>
        <taxon>Actinomycetes</taxon>
        <taxon>Mycobacteriales</taxon>
        <taxon>Gordoniaceae</taxon>
        <taxon>Gordonia</taxon>
    </lineage>
</organism>
<reference evidence="3" key="1">
    <citation type="submission" date="2019-06" db="EMBL/GenBank/DDBJ databases">
        <title>Gordonia isolated from sludge of a wastewater treatment plant.</title>
        <authorList>
            <person name="Tamura T."/>
            <person name="Aoyama K."/>
            <person name="Kang Y."/>
            <person name="Saito S."/>
            <person name="Akiyama N."/>
            <person name="Yazawa K."/>
            <person name="Gonoi T."/>
            <person name="Mikami Y."/>
        </authorList>
    </citation>
    <scope>NUCLEOTIDE SEQUENCE [LARGE SCALE GENOMIC DNA]</scope>
    <source>
        <strain evidence="3">NBRC 107696</strain>
    </source>
</reference>
<name>A0A7I9V4G6_9ACTN</name>
<dbReference type="GO" id="GO:0003824">
    <property type="term" value="F:catalytic activity"/>
    <property type="evidence" value="ECO:0007669"/>
    <property type="project" value="InterPro"/>
</dbReference>
<gene>
    <name evidence="2" type="ORF">nbrc107696_05180</name>
</gene>
<dbReference type="EMBL" id="BJOV01000002">
    <property type="protein sequence ID" value="GEE00072.1"/>
    <property type="molecule type" value="Genomic_DNA"/>
</dbReference>
<comment type="caution">
    <text evidence="2">The sequence shown here is derived from an EMBL/GenBank/DDBJ whole genome shotgun (WGS) entry which is preliminary data.</text>
</comment>
<protein>
    <recommendedName>
        <fullName evidence="1">Hydantoinase B/oxoprolinase domain-containing protein</fullName>
    </recommendedName>
</protein>
<dbReference type="Proteomes" id="UP000444960">
    <property type="component" value="Unassembled WGS sequence"/>
</dbReference>
<evidence type="ECO:0000313" key="2">
    <source>
        <dbReference type="EMBL" id="GEE00072.1"/>
    </source>
</evidence>